<comment type="similarity">
    <text evidence="1">Belongs to the serpin family.</text>
</comment>
<evidence type="ECO:0000259" key="2">
    <source>
        <dbReference type="Pfam" id="PF00079"/>
    </source>
</evidence>
<evidence type="ECO:0000256" key="1">
    <source>
        <dbReference type="ARBA" id="ARBA00009500"/>
    </source>
</evidence>
<evidence type="ECO:0000313" key="3">
    <source>
        <dbReference type="EMBL" id="TQE07410.1"/>
    </source>
</evidence>
<reference evidence="3 4" key="1">
    <citation type="journal article" date="2019" name="G3 (Bethesda)">
        <title>Sequencing of a Wild Apple (Malus baccata) Genome Unravels the Differences Between Cultivated and Wild Apple Species Regarding Disease Resistance and Cold Tolerance.</title>
        <authorList>
            <person name="Chen X."/>
        </authorList>
    </citation>
    <scope>NUCLEOTIDE SEQUENCE [LARGE SCALE GENOMIC DNA]</scope>
    <source>
        <strain evidence="4">cv. Shandingzi</strain>
        <tissue evidence="3">Leaves</tissue>
    </source>
</reference>
<gene>
    <name evidence="3" type="ORF">C1H46_007063</name>
</gene>
<evidence type="ECO:0000313" key="4">
    <source>
        <dbReference type="Proteomes" id="UP000315295"/>
    </source>
</evidence>
<dbReference type="Proteomes" id="UP000315295">
    <property type="component" value="Unassembled WGS sequence"/>
</dbReference>
<dbReference type="STRING" id="106549.A0A540NA98"/>
<dbReference type="InterPro" id="IPR036186">
    <property type="entry name" value="Serpin_sf"/>
</dbReference>
<proteinExistence type="inferred from homology"/>
<dbReference type="InterPro" id="IPR023795">
    <property type="entry name" value="Serpin_CS"/>
</dbReference>
<dbReference type="PROSITE" id="PS00284">
    <property type="entry name" value="SERPIN"/>
    <property type="match status" value="1"/>
</dbReference>
<dbReference type="GO" id="GO:0005615">
    <property type="term" value="C:extracellular space"/>
    <property type="evidence" value="ECO:0007669"/>
    <property type="project" value="InterPro"/>
</dbReference>
<dbReference type="Pfam" id="PF00079">
    <property type="entry name" value="Serpin"/>
    <property type="match status" value="1"/>
</dbReference>
<dbReference type="PANTHER" id="PTHR11461">
    <property type="entry name" value="SERINE PROTEASE INHIBITOR, SERPIN"/>
    <property type="match status" value="1"/>
</dbReference>
<dbReference type="InterPro" id="IPR042178">
    <property type="entry name" value="Serpin_sf_1"/>
</dbReference>
<dbReference type="Gene3D" id="3.30.497.10">
    <property type="entry name" value="Antithrombin, subunit I, domain 2"/>
    <property type="match status" value="1"/>
</dbReference>
<name>A0A540NA98_MALBA</name>
<sequence>MVESPLRKANIIHKSFIEVDEEGTKAAAVSVFAELCCCGESFKPIKRIHFVADHPFLFLIREEITGTVQFIGHVLNPLKE</sequence>
<dbReference type="EMBL" id="VIEB01000087">
    <property type="protein sequence ID" value="TQE07410.1"/>
    <property type="molecule type" value="Genomic_DNA"/>
</dbReference>
<accession>A0A540NA98</accession>
<dbReference type="AlphaFoldDB" id="A0A540NA98"/>
<keyword evidence="4" id="KW-1185">Reference proteome</keyword>
<dbReference type="InterPro" id="IPR000215">
    <property type="entry name" value="Serpin_fam"/>
</dbReference>
<dbReference type="InterPro" id="IPR023796">
    <property type="entry name" value="Serpin_dom"/>
</dbReference>
<dbReference type="SUPFAM" id="SSF56574">
    <property type="entry name" value="Serpins"/>
    <property type="match status" value="1"/>
</dbReference>
<protein>
    <recommendedName>
        <fullName evidence="2">Serpin domain-containing protein</fullName>
    </recommendedName>
</protein>
<comment type="caution">
    <text evidence="3">The sequence shown here is derived from an EMBL/GenBank/DDBJ whole genome shotgun (WGS) entry which is preliminary data.</text>
</comment>
<feature type="domain" description="Serpin" evidence="2">
    <location>
        <begin position="3"/>
        <end position="77"/>
    </location>
</feature>
<dbReference type="PANTHER" id="PTHR11461:SF211">
    <property type="entry name" value="GH10112P-RELATED"/>
    <property type="match status" value="1"/>
</dbReference>
<organism evidence="3 4">
    <name type="scientific">Malus baccata</name>
    <name type="common">Siberian crab apple</name>
    <name type="synonym">Pyrus baccata</name>
    <dbReference type="NCBI Taxonomy" id="106549"/>
    <lineage>
        <taxon>Eukaryota</taxon>
        <taxon>Viridiplantae</taxon>
        <taxon>Streptophyta</taxon>
        <taxon>Embryophyta</taxon>
        <taxon>Tracheophyta</taxon>
        <taxon>Spermatophyta</taxon>
        <taxon>Magnoliopsida</taxon>
        <taxon>eudicotyledons</taxon>
        <taxon>Gunneridae</taxon>
        <taxon>Pentapetalae</taxon>
        <taxon>rosids</taxon>
        <taxon>fabids</taxon>
        <taxon>Rosales</taxon>
        <taxon>Rosaceae</taxon>
        <taxon>Amygdaloideae</taxon>
        <taxon>Maleae</taxon>
        <taxon>Malus</taxon>
    </lineage>
</organism>
<dbReference type="GO" id="GO:0004867">
    <property type="term" value="F:serine-type endopeptidase inhibitor activity"/>
    <property type="evidence" value="ECO:0007669"/>
    <property type="project" value="InterPro"/>
</dbReference>